<dbReference type="Pfam" id="PF12833">
    <property type="entry name" value="HTH_18"/>
    <property type="match status" value="1"/>
</dbReference>
<evidence type="ECO:0000313" key="5">
    <source>
        <dbReference type="EMBL" id="TKC06199.1"/>
    </source>
</evidence>
<dbReference type="EMBL" id="SWBQ01000003">
    <property type="protein sequence ID" value="TKC06199.1"/>
    <property type="molecule type" value="Genomic_DNA"/>
</dbReference>
<dbReference type="InterPro" id="IPR009057">
    <property type="entry name" value="Homeodomain-like_sf"/>
</dbReference>
<keyword evidence="1" id="KW-0805">Transcription regulation</keyword>
<dbReference type="Proteomes" id="UP000307244">
    <property type="component" value="Unassembled WGS sequence"/>
</dbReference>
<dbReference type="RefSeq" id="WP_136836458.1">
    <property type="nucleotide sequence ID" value="NZ_SWBQ01000003.1"/>
</dbReference>
<dbReference type="GO" id="GO:0043565">
    <property type="term" value="F:sequence-specific DNA binding"/>
    <property type="evidence" value="ECO:0007669"/>
    <property type="project" value="InterPro"/>
</dbReference>
<dbReference type="OrthoDB" id="772848at2"/>
<evidence type="ECO:0000256" key="3">
    <source>
        <dbReference type="ARBA" id="ARBA00023163"/>
    </source>
</evidence>
<dbReference type="SMART" id="SM00342">
    <property type="entry name" value="HTH_ARAC"/>
    <property type="match status" value="1"/>
</dbReference>
<organism evidence="5 6">
    <name type="scientific">Pedobacter frigoris</name>
    <dbReference type="NCBI Taxonomy" id="2571272"/>
    <lineage>
        <taxon>Bacteria</taxon>
        <taxon>Pseudomonadati</taxon>
        <taxon>Bacteroidota</taxon>
        <taxon>Sphingobacteriia</taxon>
        <taxon>Sphingobacteriales</taxon>
        <taxon>Sphingobacteriaceae</taxon>
        <taxon>Pedobacter</taxon>
    </lineage>
</organism>
<dbReference type="SUPFAM" id="SSF46689">
    <property type="entry name" value="Homeodomain-like"/>
    <property type="match status" value="1"/>
</dbReference>
<keyword evidence="2" id="KW-0238">DNA-binding</keyword>
<dbReference type="PANTHER" id="PTHR43280">
    <property type="entry name" value="ARAC-FAMILY TRANSCRIPTIONAL REGULATOR"/>
    <property type="match status" value="1"/>
</dbReference>
<gene>
    <name evidence="5" type="ORF">FA047_12825</name>
</gene>
<dbReference type="Gene3D" id="1.10.10.60">
    <property type="entry name" value="Homeodomain-like"/>
    <property type="match status" value="1"/>
</dbReference>
<evidence type="ECO:0000256" key="2">
    <source>
        <dbReference type="ARBA" id="ARBA00023125"/>
    </source>
</evidence>
<dbReference type="PANTHER" id="PTHR43280:SF2">
    <property type="entry name" value="HTH-TYPE TRANSCRIPTIONAL REGULATOR EXSA"/>
    <property type="match status" value="1"/>
</dbReference>
<name>A0A4U1CL82_9SPHI</name>
<dbReference type="AlphaFoldDB" id="A0A4U1CL82"/>
<evidence type="ECO:0000259" key="4">
    <source>
        <dbReference type="PROSITE" id="PS01124"/>
    </source>
</evidence>
<feature type="domain" description="HTH araC/xylS-type" evidence="4">
    <location>
        <begin position="205"/>
        <end position="305"/>
    </location>
</feature>
<comment type="caution">
    <text evidence="5">The sequence shown here is derived from an EMBL/GenBank/DDBJ whole genome shotgun (WGS) entry which is preliminary data.</text>
</comment>
<accession>A0A4U1CL82</accession>
<evidence type="ECO:0000256" key="1">
    <source>
        <dbReference type="ARBA" id="ARBA00023015"/>
    </source>
</evidence>
<sequence length="323" mass="37076">MYSNIKLDLVSAKAEATAFDCLPHFCKLPLKWADANRIKINEGNILIQSIAHYLANIELFEYSLTSDSVINFSVSEPSFLMFVTAQGSHLCYSPPGDYKKNIPRGDHAILILTFSIDWTMRKCKRLPEMQPLITHFQNAPDQYFSLPHSGLSSSIFKTLGKLDQKTSHLDLDADIHVFINDTFNKYYSKLISKKTTKTYHQQKAEDIAKFIEEHFATEIAQDLPKLASRFMVSERNLARIAKLAFGIPLHEHVIKTRMKASMHQMIETKKPIYEIAKQNGYQDPHYFSKAFKKHFGMPPSQVDRTKNNVLYVLLGIQSCQQLR</sequence>
<dbReference type="InterPro" id="IPR020449">
    <property type="entry name" value="Tscrpt_reg_AraC-type_HTH"/>
</dbReference>
<dbReference type="PRINTS" id="PR00032">
    <property type="entry name" value="HTHARAC"/>
</dbReference>
<keyword evidence="6" id="KW-1185">Reference proteome</keyword>
<reference evidence="5 6" key="1">
    <citation type="submission" date="2019-04" db="EMBL/GenBank/DDBJ databases">
        <title>Pedobacter sp. RP-3-15 sp. nov., isolated from Arctic soil.</title>
        <authorList>
            <person name="Dahal R.H."/>
            <person name="Kim D.-U."/>
        </authorList>
    </citation>
    <scope>NUCLEOTIDE SEQUENCE [LARGE SCALE GENOMIC DNA]</scope>
    <source>
        <strain evidence="5 6">RP-3-15</strain>
    </source>
</reference>
<dbReference type="GO" id="GO:0003700">
    <property type="term" value="F:DNA-binding transcription factor activity"/>
    <property type="evidence" value="ECO:0007669"/>
    <property type="project" value="InterPro"/>
</dbReference>
<dbReference type="PROSITE" id="PS01124">
    <property type="entry name" value="HTH_ARAC_FAMILY_2"/>
    <property type="match status" value="1"/>
</dbReference>
<evidence type="ECO:0000313" key="6">
    <source>
        <dbReference type="Proteomes" id="UP000307244"/>
    </source>
</evidence>
<protein>
    <submittedName>
        <fullName evidence="5">Helix-turn-helix transcriptional regulator</fullName>
    </submittedName>
</protein>
<keyword evidence="3" id="KW-0804">Transcription</keyword>
<dbReference type="InterPro" id="IPR018060">
    <property type="entry name" value="HTH_AraC"/>
</dbReference>
<proteinExistence type="predicted"/>